<evidence type="ECO:0000313" key="1">
    <source>
        <dbReference type="Proteomes" id="UP000492821"/>
    </source>
</evidence>
<dbReference type="Proteomes" id="UP000492821">
    <property type="component" value="Unassembled WGS sequence"/>
</dbReference>
<dbReference type="AlphaFoldDB" id="A0A7E4UT12"/>
<evidence type="ECO:0000313" key="2">
    <source>
        <dbReference type="WBParaSite" id="Pan_g12500.t1"/>
    </source>
</evidence>
<accession>A0A7E4UT12</accession>
<sequence>MKILRKDAHIPPITLLVSHLNTPCSSMALVQATPNDVLYLVVGKASGETVFLPTVRDHPVVTIESEVKMPICAIAEGKLRNKEREVVTIQANGLLQSLEYPNGDLKPEKVFSQLIYANVCSAKILDIDGDKLYEMIVMMTDRVVRSYRYSYDSDRLAPLHKWEMPAQISGWCIGFNGYWHYILLSQCNQPNYISIDFSSSEVKVLQADQTTPTSNADNYFFVCPQPYAADLAHYVADEVQIADSEGCFDRDINCPAVRGICCAGALTLDSGVSLVVTLDNAGTLYIYGWSATGGDYTSDPVAQCKVLSNGVFLNAYPYRQRAMSLVVSVVDACGQLAAYLIDLRHVITV</sequence>
<dbReference type="InterPro" id="IPR031793">
    <property type="entry name" value="KICSTOR_ITFG2"/>
</dbReference>
<name>A0A7E4UT12_PANRE</name>
<organism evidence="1 2">
    <name type="scientific">Panagrellus redivivus</name>
    <name type="common">Microworm</name>
    <dbReference type="NCBI Taxonomy" id="6233"/>
    <lineage>
        <taxon>Eukaryota</taxon>
        <taxon>Metazoa</taxon>
        <taxon>Ecdysozoa</taxon>
        <taxon>Nematoda</taxon>
        <taxon>Chromadorea</taxon>
        <taxon>Rhabditida</taxon>
        <taxon>Tylenchina</taxon>
        <taxon>Panagrolaimomorpha</taxon>
        <taxon>Panagrolaimoidea</taxon>
        <taxon>Panagrolaimidae</taxon>
        <taxon>Panagrellus</taxon>
    </lineage>
</organism>
<dbReference type="PANTHER" id="PTHR16317">
    <property type="entry name" value="INTEGRIN ALPHA REPEAT DOMAIN-CONTAINING"/>
    <property type="match status" value="1"/>
</dbReference>
<protein>
    <submittedName>
        <fullName evidence="2">CNH domain-containing protein</fullName>
    </submittedName>
</protein>
<keyword evidence="1" id="KW-1185">Reference proteome</keyword>
<reference evidence="1" key="1">
    <citation type="journal article" date="2013" name="Genetics">
        <title>The draft genome and transcriptome of Panagrellus redivivus are shaped by the harsh demands of a free-living lifestyle.</title>
        <authorList>
            <person name="Srinivasan J."/>
            <person name="Dillman A.R."/>
            <person name="Macchietto M.G."/>
            <person name="Heikkinen L."/>
            <person name="Lakso M."/>
            <person name="Fracchia K.M."/>
            <person name="Antoshechkin I."/>
            <person name="Mortazavi A."/>
            <person name="Wong G."/>
            <person name="Sternberg P.W."/>
        </authorList>
    </citation>
    <scope>NUCLEOTIDE SEQUENCE [LARGE SCALE GENOMIC DNA]</scope>
    <source>
        <strain evidence="1">MT8872</strain>
    </source>
</reference>
<dbReference type="Pfam" id="PF15907">
    <property type="entry name" value="Itfg2"/>
    <property type="match status" value="1"/>
</dbReference>
<dbReference type="GO" id="GO:0032006">
    <property type="term" value="P:regulation of TOR signaling"/>
    <property type="evidence" value="ECO:0007669"/>
    <property type="project" value="TreeGrafter"/>
</dbReference>
<proteinExistence type="predicted"/>
<dbReference type="WBParaSite" id="Pan_g12500.t1">
    <property type="protein sequence ID" value="Pan_g12500.t1"/>
    <property type="gene ID" value="Pan_g12500"/>
</dbReference>
<dbReference type="PANTHER" id="PTHR16317:SF1">
    <property type="entry name" value="KICSTOR COMPLEX PROTEIN ITFG2"/>
    <property type="match status" value="1"/>
</dbReference>
<reference evidence="2" key="2">
    <citation type="submission" date="2020-10" db="UniProtKB">
        <authorList>
            <consortium name="WormBaseParasite"/>
        </authorList>
    </citation>
    <scope>IDENTIFICATION</scope>
</reference>